<dbReference type="Pfam" id="PF00612">
    <property type="entry name" value="IQ"/>
    <property type="match status" value="1"/>
</dbReference>
<dbReference type="Gene3D" id="1.20.5.190">
    <property type="match status" value="1"/>
</dbReference>
<feature type="region of interest" description="Disordered" evidence="4">
    <location>
        <begin position="439"/>
        <end position="492"/>
    </location>
</feature>
<evidence type="ECO:0000259" key="5">
    <source>
        <dbReference type="Pfam" id="PF13178"/>
    </source>
</evidence>
<dbReference type="Pfam" id="PF13178">
    <property type="entry name" value="DUF4005"/>
    <property type="match status" value="1"/>
</dbReference>
<feature type="domain" description="DUF4005" evidence="5">
    <location>
        <begin position="367"/>
        <end position="433"/>
    </location>
</feature>
<feature type="compositionally biased region" description="Low complexity" evidence="4">
    <location>
        <begin position="375"/>
        <end position="390"/>
    </location>
</feature>
<comment type="caution">
    <text evidence="6">The sequence shown here is derived from an EMBL/GenBank/DDBJ whole genome shotgun (WGS) entry which is preliminary data.</text>
</comment>
<dbReference type="PROSITE" id="PS50096">
    <property type="entry name" value="IQ"/>
    <property type="match status" value="2"/>
</dbReference>
<dbReference type="PANTHER" id="PTHR32295:SF174">
    <property type="entry name" value="PROTEIN IQ-DOMAIN 24"/>
    <property type="match status" value="1"/>
</dbReference>
<reference evidence="6 7" key="1">
    <citation type="submission" date="2024-02" db="EMBL/GenBank/DDBJ databases">
        <authorList>
            <person name="Vignale AGUSTIN F."/>
            <person name="Sosa J E."/>
            <person name="Modenutti C."/>
        </authorList>
    </citation>
    <scope>NUCLEOTIDE SEQUENCE [LARGE SCALE GENOMIC DNA]</scope>
</reference>
<feature type="region of interest" description="Disordered" evidence="4">
    <location>
        <begin position="327"/>
        <end position="348"/>
    </location>
</feature>
<keyword evidence="1" id="KW-0112">Calmodulin-binding</keyword>
<evidence type="ECO:0000313" key="6">
    <source>
        <dbReference type="EMBL" id="CAK9136800.1"/>
    </source>
</evidence>
<protein>
    <recommendedName>
        <fullName evidence="5">DUF4005 domain-containing protein</fullName>
    </recommendedName>
</protein>
<proteinExistence type="inferred from homology"/>
<gene>
    <name evidence="6" type="ORF">ILEXP_LOCUS3810</name>
</gene>
<evidence type="ECO:0000256" key="1">
    <source>
        <dbReference type="ARBA" id="ARBA00022860"/>
    </source>
</evidence>
<evidence type="ECO:0000256" key="4">
    <source>
        <dbReference type="SAM" id="MobiDB-lite"/>
    </source>
</evidence>
<feature type="region of interest" description="Disordered" evidence="4">
    <location>
        <begin position="12"/>
        <end position="53"/>
    </location>
</feature>
<dbReference type="InterPro" id="IPR000048">
    <property type="entry name" value="IQ_motif_EF-hand-BS"/>
</dbReference>
<feature type="compositionally biased region" description="Polar residues" evidence="4">
    <location>
        <begin position="474"/>
        <end position="492"/>
    </location>
</feature>
<dbReference type="EMBL" id="CAUOFW020000781">
    <property type="protein sequence ID" value="CAK9136800.1"/>
    <property type="molecule type" value="Genomic_DNA"/>
</dbReference>
<organism evidence="6 7">
    <name type="scientific">Ilex paraguariensis</name>
    <name type="common">yerba mate</name>
    <dbReference type="NCBI Taxonomy" id="185542"/>
    <lineage>
        <taxon>Eukaryota</taxon>
        <taxon>Viridiplantae</taxon>
        <taxon>Streptophyta</taxon>
        <taxon>Embryophyta</taxon>
        <taxon>Tracheophyta</taxon>
        <taxon>Spermatophyta</taxon>
        <taxon>Magnoliopsida</taxon>
        <taxon>eudicotyledons</taxon>
        <taxon>Gunneridae</taxon>
        <taxon>Pentapetalae</taxon>
        <taxon>asterids</taxon>
        <taxon>campanulids</taxon>
        <taxon>Aquifoliales</taxon>
        <taxon>Aquifoliaceae</taxon>
        <taxon>Ilex</taxon>
    </lineage>
</organism>
<dbReference type="InterPro" id="IPR025064">
    <property type="entry name" value="DUF4005"/>
</dbReference>
<dbReference type="CDD" id="cd23767">
    <property type="entry name" value="IQCD"/>
    <property type="match status" value="1"/>
</dbReference>
<accession>A0ABC8QZP7</accession>
<dbReference type="AlphaFoldDB" id="A0ABC8QZP7"/>
<comment type="similarity">
    <text evidence="2">Belongs to the IQD family.</text>
</comment>
<dbReference type="PANTHER" id="PTHR32295">
    <property type="entry name" value="IQ-DOMAIN 5-RELATED"/>
    <property type="match status" value="1"/>
</dbReference>
<name>A0ABC8QZP7_9AQUA</name>
<evidence type="ECO:0000256" key="2">
    <source>
        <dbReference type="ARBA" id="ARBA00024341"/>
    </source>
</evidence>
<keyword evidence="7" id="KW-1185">Reference proteome</keyword>
<feature type="region of interest" description="Disordered" evidence="4">
    <location>
        <begin position="190"/>
        <end position="212"/>
    </location>
</feature>
<evidence type="ECO:0000256" key="3">
    <source>
        <dbReference type="ARBA" id="ARBA00024378"/>
    </source>
</evidence>
<feature type="compositionally biased region" description="Low complexity" evidence="4">
    <location>
        <begin position="14"/>
        <end position="29"/>
    </location>
</feature>
<sequence>MGKTTRWFKALLGAKKSPSDSPASSVSDSRQSKHKKKWGPFKSSNSNVSGPCGTGGSSIEVLSLSPYVDALDANKHAIAVAAATAAVAEAALAAAQAAAEVVRLTSGGTGSRTASAYVSGGFDRWRELAAVKIQSAFRAYLARRALRALKGLVKLQALVRGRIVRKQSADMLRRMQAMARIQAQACANRTHLSESSHASRRSSQSHHHDLAASQKYDHQFRSYGTKLDGSSMLKRYGSKSSIKDSVGLLSSNWLDCWMEENSWNIHRDTSPKTGRIEDEKSDKILEIDTWKPRLNLKQSERASHTSQSIPAWHHSQQEFLKFDTLARQSSKSRKPNPARPSGEMSSLRSLKFPLEIDQAAVGNAENSPQVHSALSRPGSSSRRGPFTPRSECSRSLFGDYLSHPNYMAYTESSRAKVRSHSAPRQRMQFEKTGSTKRFVHGFSDADTNSDRGSTLHANFRNKDSPGSGHFNRLGTPTQGATTAYSSTYGSKS</sequence>
<dbReference type="Proteomes" id="UP001642360">
    <property type="component" value="Unassembled WGS sequence"/>
</dbReference>
<feature type="region of interest" description="Disordered" evidence="4">
    <location>
        <begin position="361"/>
        <end position="390"/>
    </location>
</feature>
<dbReference type="GO" id="GO:0005516">
    <property type="term" value="F:calmodulin binding"/>
    <property type="evidence" value="ECO:0007669"/>
    <property type="project" value="UniProtKB-KW"/>
</dbReference>
<comment type="subunit">
    <text evidence="3">Binds to multiple calmodulin (CaM) in the presence of Ca(2+) and CaM-like proteins.</text>
</comment>
<evidence type="ECO:0000313" key="7">
    <source>
        <dbReference type="Proteomes" id="UP001642360"/>
    </source>
</evidence>